<evidence type="ECO:0000259" key="1">
    <source>
        <dbReference type="Pfam" id="PF22125"/>
    </source>
</evidence>
<keyword evidence="3" id="KW-1185">Reference proteome</keyword>
<protein>
    <recommendedName>
        <fullName evidence="1">Lreu-0056-like domain-containing protein</fullName>
    </recommendedName>
</protein>
<sequence length="124" mass="13644">MDDKAVGLMLWMQKASIDYSSDVLQDYASNGMLYYSPSYSSNFSSEINGYQVVHTHGDGSGDVYYKINGDTVTYKGLVITTDVAHGKLETNTMTIADLVAKYDSTAADQAQLKTYVSELQPETE</sequence>
<dbReference type="Gene3D" id="3.30.1460.60">
    <property type="match status" value="1"/>
</dbReference>
<reference evidence="2 3" key="1">
    <citation type="journal article" date="2015" name="Genome Announc.">
        <title>Expanding the biotechnology potential of lactobacilli through comparative genomics of 213 strains and associated genera.</title>
        <authorList>
            <person name="Sun Z."/>
            <person name="Harris H.M."/>
            <person name="McCann A."/>
            <person name="Guo C."/>
            <person name="Argimon S."/>
            <person name="Zhang W."/>
            <person name="Yang X."/>
            <person name="Jeffery I.B."/>
            <person name="Cooney J.C."/>
            <person name="Kagawa T.F."/>
            <person name="Liu W."/>
            <person name="Song Y."/>
            <person name="Salvetti E."/>
            <person name="Wrobel A."/>
            <person name="Rasinkangas P."/>
            <person name="Parkhill J."/>
            <person name="Rea M.C."/>
            <person name="O'Sullivan O."/>
            <person name="Ritari J."/>
            <person name="Douillard F.P."/>
            <person name="Paul Ross R."/>
            <person name="Yang R."/>
            <person name="Briner A.E."/>
            <person name="Felis G.E."/>
            <person name="de Vos W.M."/>
            <person name="Barrangou R."/>
            <person name="Klaenhammer T.R."/>
            <person name="Caufield P.W."/>
            <person name="Cui Y."/>
            <person name="Zhang H."/>
            <person name="O'Toole P.W."/>
        </authorList>
    </citation>
    <scope>NUCLEOTIDE SEQUENCE [LARGE SCALE GENOMIC DNA]</scope>
    <source>
        <strain evidence="2 3">DSM 20003</strain>
    </source>
</reference>
<dbReference type="STRING" id="1423726.FC07_GL001971"/>
<accession>A0A0R1GMM0</accession>
<feature type="domain" description="Lreu-0056-like" evidence="1">
    <location>
        <begin position="3"/>
        <end position="119"/>
    </location>
</feature>
<comment type="caution">
    <text evidence="2">The sequence shown here is derived from an EMBL/GenBank/DDBJ whole genome shotgun (WGS) entry which is preliminary data.</text>
</comment>
<organism evidence="2 3">
    <name type="scientific">Loigolactobacillus bifermentans DSM 20003</name>
    <dbReference type="NCBI Taxonomy" id="1423726"/>
    <lineage>
        <taxon>Bacteria</taxon>
        <taxon>Bacillati</taxon>
        <taxon>Bacillota</taxon>
        <taxon>Bacilli</taxon>
        <taxon>Lactobacillales</taxon>
        <taxon>Lactobacillaceae</taxon>
        <taxon>Loigolactobacillus</taxon>
    </lineage>
</organism>
<dbReference type="EMBL" id="AZDA01000140">
    <property type="protein sequence ID" value="KRK32546.1"/>
    <property type="molecule type" value="Genomic_DNA"/>
</dbReference>
<dbReference type="Proteomes" id="UP000051461">
    <property type="component" value="Unassembled WGS sequence"/>
</dbReference>
<dbReference type="AlphaFoldDB" id="A0A0R1GMM0"/>
<evidence type="ECO:0000313" key="3">
    <source>
        <dbReference type="Proteomes" id="UP000051461"/>
    </source>
</evidence>
<proteinExistence type="predicted"/>
<dbReference type="PATRIC" id="fig|1423726.3.peg.2047"/>
<gene>
    <name evidence="2" type="ORF">FC07_GL001971</name>
</gene>
<name>A0A0R1GMM0_9LACO</name>
<dbReference type="Pfam" id="PF22125">
    <property type="entry name" value="Lreu_0056_like"/>
    <property type="match status" value="1"/>
</dbReference>
<evidence type="ECO:0000313" key="2">
    <source>
        <dbReference type="EMBL" id="KRK32546.1"/>
    </source>
</evidence>
<dbReference type="InterPro" id="IPR054365">
    <property type="entry name" value="Lreu_0056-like"/>
</dbReference>